<keyword evidence="6 9" id="KW-0450">Lipoyl</keyword>
<dbReference type="InterPro" id="IPR011053">
    <property type="entry name" value="Single_hybrid_motif"/>
</dbReference>
<dbReference type="GO" id="GO:0005739">
    <property type="term" value="C:mitochondrion"/>
    <property type="evidence" value="ECO:0007669"/>
    <property type="project" value="TreeGrafter"/>
</dbReference>
<evidence type="ECO:0000259" key="10">
    <source>
        <dbReference type="PROSITE" id="PS50968"/>
    </source>
</evidence>
<keyword evidence="12" id="KW-1185">Reference proteome</keyword>
<evidence type="ECO:0000313" key="12">
    <source>
        <dbReference type="Proteomes" id="UP001152798"/>
    </source>
</evidence>
<evidence type="ECO:0000256" key="8">
    <source>
        <dbReference type="ARBA" id="ARBA00046046"/>
    </source>
</evidence>
<evidence type="ECO:0000256" key="1">
    <source>
        <dbReference type="ARBA" id="ARBA00001938"/>
    </source>
</evidence>
<dbReference type="SUPFAM" id="SSF51230">
    <property type="entry name" value="Single hybrid motif"/>
    <property type="match status" value="1"/>
</dbReference>
<dbReference type="Gene3D" id="2.40.50.100">
    <property type="match status" value="1"/>
</dbReference>
<evidence type="ECO:0000256" key="7">
    <source>
        <dbReference type="ARBA" id="ARBA00023315"/>
    </source>
</evidence>
<dbReference type="InterPro" id="IPR000089">
    <property type="entry name" value="Biotin_lipoyl"/>
</dbReference>
<dbReference type="Gene3D" id="3.30.559.10">
    <property type="entry name" value="Chloramphenicol acetyltransferase-like domain"/>
    <property type="match status" value="1"/>
</dbReference>
<evidence type="ECO:0000256" key="6">
    <source>
        <dbReference type="ARBA" id="ARBA00022823"/>
    </source>
</evidence>
<evidence type="ECO:0000313" key="11">
    <source>
        <dbReference type="EMBL" id="CAH1399230.1"/>
    </source>
</evidence>
<dbReference type="GO" id="GO:0004149">
    <property type="term" value="F:dihydrolipoyllysine-residue succinyltransferase activity"/>
    <property type="evidence" value="ECO:0007669"/>
    <property type="project" value="TreeGrafter"/>
</dbReference>
<dbReference type="PROSITE" id="PS50968">
    <property type="entry name" value="BIOTINYL_LIPOYL"/>
    <property type="match status" value="1"/>
</dbReference>
<protein>
    <recommendedName>
        <fullName evidence="9">Dihydrolipoamide acetyltransferase component of pyruvate dehydrogenase complex</fullName>
        <ecNumber evidence="9">2.3.1.-</ecNumber>
    </recommendedName>
</protein>
<comment type="cofactor">
    <cofactor evidence="1 9">
        <name>(R)-lipoate</name>
        <dbReference type="ChEBI" id="CHEBI:83088"/>
    </cofactor>
</comment>
<evidence type="ECO:0000256" key="2">
    <source>
        <dbReference type="ARBA" id="ARBA00005145"/>
    </source>
</evidence>
<dbReference type="AlphaFoldDB" id="A0A9P0HC31"/>
<name>A0A9P0HC31_NEZVI</name>
<sequence>MAAILYSFIRIPLKNECDVVVPEFPNSVPVGIIRWVKKVGDGVAVGETVCLIETKNTVIEIPSPFDGKLRSKYVKDGTVVSSTDKIFRIKFRPGEKNERSKFGNLSAETSKSEHVPKINMENQPAIKIEMLSKHVTKPPSFENSLFVHLRNSVRKIVSTRSEFVVRMTKLRKKSAERLKQSQNEAVMQTIFNEIDMSTVIAFRKAHQQDFKKKYGIKMGFMSTFLKAAAYALQDHPIVNAYIKGNEIIYRNYIDISVPVAIPAGLVVPVIRNVPNKSFADIERAICYFREKGKKGKLSLKDMNGGTFTICNVGVFGSLGGIPIINPPQSAILGMHAVTERPVAMRGYVIIRPMMYVALTFDNRLIDGREAVLFLRKIKKIVEDPMIMITGV</sequence>
<evidence type="ECO:0000256" key="9">
    <source>
        <dbReference type="RuleBase" id="RU003423"/>
    </source>
</evidence>
<dbReference type="Proteomes" id="UP001152798">
    <property type="component" value="Chromosome 4"/>
</dbReference>
<comment type="similarity">
    <text evidence="3 9">Belongs to the 2-oxoacid dehydrogenase family.</text>
</comment>
<dbReference type="PANTHER" id="PTHR43416:SF5">
    <property type="entry name" value="DIHYDROLIPOYLLYSINE-RESIDUE SUCCINYLTRANSFERASE COMPONENT OF 2-OXOGLUTARATE DEHYDROGENASE COMPLEX, MITOCHONDRIAL"/>
    <property type="match status" value="1"/>
</dbReference>
<comment type="pathway">
    <text evidence="2">Amino-acid degradation; L-lysine degradation via saccharopine pathway; glutaryl-CoA from L-lysine: step 6/6.</text>
</comment>
<dbReference type="GO" id="GO:0006099">
    <property type="term" value="P:tricarboxylic acid cycle"/>
    <property type="evidence" value="ECO:0007669"/>
    <property type="project" value="UniProtKB-KW"/>
</dbReference>
<comment type="function">
    <text evidence="8">Dihydrolipoamide succinyltransferase (E2) component of the 2-oxoglutarate dehydrogenase complex. The 2-oxoglutarate dehydrogenase complex catalyzes the overall conversion of 2-oxoglutarate to succinyl-CoA and CO(2). The 2-oxoglutarate dehydrogenase complex is mainly active in the mitochondrion. A fraction of the 2-oxoglutarate dehydrogenase complex also localizes in the nucleus and is required for lysine succinylation of histones: associates with KAT2A on chromatin and provides succinyl-CoA to histone succinyltransferase KAT2A.</text>
</comment>
<dbReference type="InterPro" id="IPR023213">
    <property type="entry name" value="CAT-like_dom_sf"/>
</dbReference>
<accession>A0A9P0HC31</accession>
<keyword evidence="7 9" id="KW-0012">Acyltransferase</keyword>
<dbReference type="Pfam" id="PF00198">
    <property type="entry name" value="2-oxoacid_dh"/>
    <property type="match status" value="1"/>
</dbReference>
<evidence type="ECO:0000256" key="5">
    <source>
        <dbReference type="ARBA" id="ARBA00022679"/>
    </source>
</evidence>
<organism evidence="11 12">
    <name type="scientific">Nezara viridula</name>
    <name type="common">Southern green stink bug</name>
    <name type="synonym">Cimex viridulus</name>
    <dbReference type="NCBI Taxonomy" id="85310"/>
    <lineage>
        <taxon>Eukaryota</taxon>
        <taxon>Metazoa</taxon>
        <taxon>Ecdysozoa</taxon>
        <taxon>Arthropoda</taxon>
        <taxon>Hexapoda</taxon>
        <taxon>Insecta</taxon>
        <taxon>Pterygota</taxon>
        <taxon>Neoptera</taxon>
        <taxon>Paraneoptera</taxon>
        <taxon>Hemiptera</taxon>
        <taxon>Heteroptera</taxon>
        <taxon>Panheteroptera</taxon>
        <taxon>Pentatomomorpha</taxon>
        <taxon>Pentatomoidea</taxon>
        <taxon>Pentatomidae</taxon>
        <taxon>Pentatominae</taxon>
        <taxon>Nezara</taxon>
    </lineage>
</organism>
<dbReference type="Pfam" id="PF00364">
    <property type="entry name" value="Biotin_lipoyl"/>
    <property type="match status" value="1"/>
</dbReference>
<dbReference type="CDD" id="cd06849">
    <property type="entry name" value="lipoyl_domain"/>
    <property type="match status" value="1"/>
</dbReference>
<evidence type="ECO:0000256" key="3">
    <source>
        <dbReference type="ARBA" id="ARBA00007317"/>
    </source>
</evidence>
<gene>
    <name evidence="11" type="ORF">NEZAVI_LOCUS8718</name>
</gene>
<evidence type="ECO:0000256" key="4">
    <source>
        <dbReference type="ARBA" id="ARBA00022532"/>
    </source>
</evidence>
<proteinExistence type="inferred from homology"/>
<keyword evidence="4" id="KW-0816">Tricarboxylic acid cycle</keyword>
<dbReference type="InterPro" id="IPR001078">
    <property type="entry name" value="2-oxoacid_DH_actylTfrase"/>
</dbReference>
<dbReference type="OrthoDB" id="5391403at2759"/>
<dbReference type="PANTHER" id="PTHR43416">
    <property type="entry name" value="DIHYDROLIPOYLLYSINE-RESIDUE SUCCINYLTRANSFERASE COMPONENT OF 2-OXOGLUTARATE DEHYDROGENASE COMPLEX, MITOCHONDRIAL-RELATED"/>
    <property type="match status" value="1"/>
</dbReference>
<dbReference type="EC" id="2.3.1.-" evidence="9"/>
<keyword evidence="5 9" id="KW-0808">Transferase</keyword>
<dbReference type="EMBL" id="OV725080">
    <property type="protein sequence ID" value="CAH1399230.1"/>
    <property type="molecule type" value="Genomic_DNA"/>
</dbReference>
<dbReference type="SUPFAM" id="SSF52777">
    <property type="entry name" value="CoA-dependent acyltransferases"/>
    <property type="match status" value="1"/>
</dbReference>
<dbReference type="InterPro" id="IPR050537">
    <property type="entry name" value="2-oxoacid_dehydrogenase"/>
</dbReference>
<feature type="domain" description="Lipoyl-binding" evidence="10">
    <location>
        <begin position="16"/>
        <end position="90"/>
    </location>
</feature>
<reference evidence="11" key="1">
    <citation type="submission" date="2022-01" db="EMBL/GenBank/DDBJ databases">
        <authorList>
            <person name="King R."/>
        </authorList>
    </citation>
    <scope>NUCLEOTIDE SEQUENCE</scope>
</reference>